<feature type="signal peptide" evidence="2">
    <location>
        <begin position="1"/>
        <end position="23"/>
    </location>
</feature>
<name>A0A412GRN2_9BACT</name>
<evidence type="ECO:0000313" key="5">
    <source>
        <dbReference type="Proteomes" id="UP000285864"/>
    </source>
</evidence>
<dbReference type="PROSITE" id="PS51257">
    <property type="entry name" value="PROKAR_LIPOPROTEIN"/>
    <property type="match status" value="1"/>
</dbReference>
<protein>
    <recommendedName>
        <fullName evidence="6">DUF4890 domain-containing protein</fullName>
    </recommendedName>
</protein>
<dbReference type="Proteomes" id="UP000285864">
    <property type="component" value="Unassembled WGS sequence"/>
</dbReference>
<reference evidence="3" key="3">
    <citation type="submission" date="2021-09" db="EMBL/GenBank/DDBJ databases">
        <authorList>
            <person name="Gilroy R."/>
        </authorList>
    </citation>
    <scope>NUCLEOTIDE SEQUENCE</scope>
    <source>
        <strain evidence="3">CHK165-8395</strain>
    </source>
</reference>
<feature type="region of interest" description="Disordered" evidence="1">
    <location>
        <begin position="133"/>
        <end position="172"/>
    </location>
</feature>
<dbReference type="Proteomes" id="UP000718012">
    <property type="component" value="Unassembled WGS sequence"/>
</dbReference>
<sequence length="172" mass="19813">MKTKRLFTALMMATMMSCGIILAQPGQKEKKLTPEQRIEMQVKKAQKRLLLDEETAAKFAPLYKEYLEAMKECKPAPKQLQKGEKKELTDAEIDQMMQDRFAARKKLVETQETYYKKFKKILNIRQVEVLFKDNGPKRPHRPCINKPQCPQGPKAKMGEAPAPCKQCPASQK</sequence>
<evidence type="ECO:0000256" key="1">
    <source>
        <dbReference type="SAM" id="MobiDB-lite"/>
    </source>
</evidence>
<organism evidence="4 5">
    <name type="scientific">Phocaeicola coprocola</name>
    <dbReference type="NCBI Taxonomy" id="310298"/>
    <lineage>
        <taxon>Bacteria</taxon>
        <taxon>Pseudomonadati</taxon>
        <taxon>Bacteroidota</taxon>
        <taxon>Bacteroidia</taxon>
        <taxon>Bacteroidales</taxon>
        <taxon>Bacteroidaceae</taxon>
        <taxon>Phocaeicola</taxon>
    </lineage>
</organism>
<evidence type="ECO:0000256" key="2">
    <source>
        <dbReference type="SAM" id="SignalP"/>
    </source>
</evidence>
<accession>A0A412GRN2</accession>
<reference evidence="4 5" key="1">
    <citation type="submission" date="2018-08" db="EMBL/GenBank/DDBJ databases">
        <title>A genome reference for cultivated species of the human gut microbiota.</title>
        <authorList>
            <person name="Zou Y."/>
            <person name="Xue W."/>
            <person name="Luo G."/>
        </authorList>
    </citation>
    <scope>NUCLEOTIDE SEQUENCE [LARGE SCALE GENOMIC DNA]</scope>
    <source>
        <strain evidence="4 5">AF24-2</strain>
    </source>
</reference>
<comment type="caution">
    <text evidence="4">The sequence shown here is derived from an EMBL/GenBank/DDBJ whole genome shotgun (WGS) entry which is preliminary data.</text>
</comment>
<evidence type="ECO:0000313" key="4">
    <source>
        <dbReference type="EMBL" id="RGR97468.1"/>
    </source>
</evidence>
<feature type="chain" id="PRO_5042367777" description="DUF4890 domain-containing protein" evidence="2">
    <location>
        <begin position="24"/>
        <end position="172"/>
    </location>
</feature>
<evidence type="ECO:0008006" key="6">
    <source>
        <dbReference type="Google" id="ProtNLM"/>
    </source>
</evidence>
<evidence type="ECO:0000313" key="3">
    <source>
        <dbReference type="EMBL" id="HJF07518.1"/>
    </source>
</evidence>
<keyword evidence="5" id="KW-1185">Reference proteome</keyword>
<keyword evidence="2" id="KW-0732">Signal</keyword>
<dbReference type="AlphaFoldDB" id="A0A412GRN2"/>
<dbReference type="RefSeq" id="WP_118484073.1">
    <property type="nucleotide sequence ID" value="NZ_CAUGEI010000079.1"/>
</dbReference>
<dbReference type="EMBL" id="DYXD01000109">
    <property type="protein sequence ID" value="HJF07518.1"/>
    <property type="molecule type" value="Genomic_DNA"/>
</dbReference>
<reference evidence="3" key="2">
    <citation type="journal article" date="2021" name="PeerJ">
        <title>Extensive microbial diversity within the chicken gut microbiome revealed by metagenomics and culture.</title>
        <authorList>
            <person name="Gilroy R."/>
            <person name="Ravi A."/>
            <person name="Getino M."/>
            <person name="Pursley I."/>
            <person name="Horton D.L."/>
            <person name="Alikhan N.F."/>
            <person name="Baker D."/>
            <person name="Gharbi K."/>
            <person name="Hall N."/>
            <person name="Watson M."/>
            <person name="Adriaenssens E.M."/>
            <person name="Foster-Nyarko E."/>
            <person name="Jarju S."/>
            <person name="Secka A."/>
            <person name="Antonio M."/>
            <person name="Oren A."/>
            <person name="Chaudhuri R.R."/>
            <person name="La Ragione R."/>
            <person name="Hildebrand F."/>
            <person name="Pallen M.J."/>
        </authorList>
    </citation>
    <scope>NUCLEOTIDE SEQUENCE</scope>
    <source>
        <strain evidence="3">CHK165-8395</strain>
    </source>
</reference>
<proteinExistence type="predicted"/>
<gene>
    <name evidence="4" type="ORF">DWY20_06820</name>
    <name evidence="3" type="ORF">K8U81_04890</name>
</gene>
<dbReference type="EMBL" id="QRUU01000022">
    <property type="protein sequence ID" value="RGR97468.1"/>
    <property type="molecule type" value="Genomic_DNA"/>
</dbReference>